<keyword evidence="5 9" id="KW-0028">Amino-acid biosynthesis</keyword>
<comment type="pathway">
    <text evidence="9">Amino-acid biosynthesis; L-histidine biosynthesis; L-histidine from 5-phospho-alpha-D-ribose 1-diphosphate: step 7/9.</text>
</comment>
<dbReference type="RefSeq" id="WP_089305536.1">
    <property type="nucleotide sequence ID" value="NZ_FZOO01000004.1"/>
</dbReference>
<dbReference type="Proteomes" id="UP000198373">
    <property type="component" value="Unassembled WGS sequence"/>
</dbReference>
<evidence type="ECO:0000256" key="8">
    <source>
        <dbReference type="ARBA" id="ARBA00023102"/>
    </source>
</evidence>
<dbReference type="AlphaFoldDB" id="A0A239EUC1"/>
<proteinExistence type="inferred from homology"/>
<dbReference type="GO" id="GO:0030170">
    <property type="term" value="F:pyridoxal phosphate binding"/>
    <property type="evidence" value="ECO:0007669"/>
    <property type="project" value="InterPro"/>
</dbReference>
<dbReference type="UniPathway" id="UPA00031">
    <property type="reaction ID" value="UER00012"/>
</dbReference>
<sequence>MTATPRTSLEELPLRPELRGRTPYGAPQLRVRHRLNTNENPHPLPTELLADLGAALGHAAVELNRYPDRDALGLRGDLAAYLTRTSGEPVGPAQVWAANGSNEVLQQVLQAFGGAGRTALGFTPSYSMHPIISAGTGTAWVDGHRREDFTIDPAQAAAQVREVRPDVVFVTSPNNPTGTAVALETITGIHDATSYGHGRAGVVVVDEAYTEFARTGTRSALTLLPGRPRLLVSRTMSKAFGMAGLRLGYLAADPAVVDALQLVRLPYHLSSLTQAAARTALAHTDALLATVDAVKAQRDRIVAALPGLGLTSVPSDANFVLFGRFADAPGVWQALLERDVLVRDVGLPGWLRVTAGTPQETDAFLTALGEVARELHLGGSGP</sequence>
<evidence type="ECO:0000256" key="10">
    <source>
        <dbReference type="SAM" id="MobiDB-lite"/>
    </source>
</evidence>
<keyword evidence="13" id="KW-1185">Reference proteome</keyword>
<dbReference type="GO" id="GO:0000105">
    <property type="term" value="P:L-histidine biosynthetic process"/>
    <property type="evidence" value="ECO:0007669"/>
    <property type="project" value="UniProtKB-UniRule"/>
</dbReference>
<dbReference type="NCBIfam" id="NF002877">
    <property type="entry name" value="PRK03317.1"/>
    <property type="match status" value="1"/>
</dbReference>
<dbReference type="InterPro" id="IPR001917">
    <property type="entry name" value="Aminotrans_II_pyridoxalP_BS"/>
</dbReference>
<keyword evidence="8 9" id="KW-0368">Histidine biosynthesis</keyword>
<comment type="catalytic activity">
    <reaction evidence="9">
        <text>L-histidinol phosphate + 2-oxoglutarate = 3-(imidazol-4-yl)-2-oxopropyl phosphate + L-glutamate</text>
        <dbReference type="Rhea" id="RHEA:23744"/>
        <dbReference type="ChEBI" id="CHEBI:16810"/>
        <dbReference type="ChEBI" id="CHEBI:29985"/>
        <dbReference type="ChEBI" id="CHEBI:57766"/>
        <dbReference type="ChEBI" id="CHEBI:57980"/>
        <dbReference type="EC" id="2.6.1.9"/>
    </reaction>
</comment>
<dbReference type="NCBIfam" id="TIGR01141">
    <property type="entry name" value="hisC"/>
    <property type="match status" value="1"/>
</dbReference>
<dbReference type="EMBL" id="FZOO01000004">
    <property type="protein sequence ID" value="SNS47454.1"/>
    <property type="molecule type" value="Genomic_DNA"/>
</dbReference>
<organism evidence="12 13">
    <name type="scientific">Geodermatophilus pulveris</name>
    <dbReference type="NCBI Taxonomy" id="1564159"/>
    <lineage>
        <taxon>Bacteria</taxon>
        <taxon>Bacillati</taxon>
        <taxon>Actinomycetota</taxon>
        <taxon>Actinomycetes</taxon>
        <taxon>Geodermatophilales</taxon>
        <taxon>Geodermatophilaceae</taxon>
        <taxon>Geodermatophilus</taxon>
    </lineage>
</organism>
<dbReference type="PROSITE" id="PS00599">
    <property type="entry name" value="AA_TRANSFER_CLASS_2"/>
    <property type="match status" value="1"/>
</dbReference>
<reference evidence="13" key="1">
    <citation type="submission" date="2017-06" db="EMBL/GenBank/DDBJ databases">
        <authorList>
            <person name="Varghese N."/>
            <person name="Submissions S."/>
        </authorList>
    </citation>
    <scope>NUCLEOTIDE SEQUENCE [LARGE SCALE GENOMIC DNA]</scope>
    <source>
        <strain evidence="13">DSM 46839</strain>
    </source>
</reference>
<comment type="subunit">
    <text evidence="3 9">Homodimer.</text>
</comment>
<dbReference type="PANTHER" id="PTHR42885">
    <property type="entry name" value="HISTIDINOL-PHOSPHATE AMINOTRANSFERASE-RELATED"/>
    <property type="match status" value="1"/>
</dbReference>
<dbReference type="CDD" id="cd00609">
    <property type="entry name" value="AAT_like"/>
    <property type="match status" value="1"/>
</dbReference>
<dbReference type="GO" id="GO:0004400">
    <property type="term" value="F:histidinol-phosphate transaminase activity"/>
    <property type="evidence" value="ECO:0007669"/>
    <property type="project" value="UniProtKB-UniRule"/>
</dbReference>
<feature type="modified residue" description="N6-(pyridoxal phosphate)lysine" evidence="9">
    <location>
        <position position="238"/>
    </location>
</feature>
<evidence type="ECO:0000256" key="7">
    <source>
        <dbReference type="ARBA" id="ARBA00022898"/>
    </source>
</evidence>
<comment type="cofactor">
    <cofactor evidence="1 9">
        <name>pyridoxal 5'-phosphate</name>
        <dbReference type="ChEBI" id="CHEBI:597326"/>
    </cofactor>
</comment>
<comment type="similarity">
    <text evidence="2 9">Belongs to the class-II pyridoxal-phosphate-dependent aminotransferase family. Histidinol-phosphate aminotransferase subfamily.</text>
</comment>
<dbReference type="Gene3D" id="3.90.1150.10">
    <property type="entry name" value="Aspartate Aminotransferase, domain 1"/>
    <property type="match status" value="1"/>
</dbReference>
<feature type="compositionally biased region" description="Basic and acidic residues" evidence="10">
    <location>
        <begin position="8"/>
        <end position="20"/>
    </location>
</feature>
<dbReference type="InterPro" id="IPR004839">
    <property type="entry name" value="Aminotransferase_I/II_large"/>
</dbReference>
<evidence type="ECO:0000313" key="13">
    <source>
        <dbReference type="Proteomes" id="UP000198373"/>
    </source>
</evidence>
<feature type="domain" description="Aminotransferase class I/classII large" evidence="11">
    <location>
        <begin position="35"/>
        <end position="368"/>
    </location>
</feature>
<dbReference type="Pfam" id="PF00155">
    <property type="entry name" value="Aminotran_1_2"/>
    <property type="match status" value="1"/>
</dbReference>
<dbReference type="PANTHER" id="PTHR42885:SF2">
    <property type="entry name" value="HISTIDINOL-PHOSPHATE AMINOTRANSFERASE"/>
    <property type="match status" value="1"/>
</dbReference>
<dbReference type="InterPro" id="IPR005861">
    <property type="entry name" value="HisP_aminotrans"/>
</dbReference>
<protein>
    <recommendedName>
        <fullName evidence="9">Histidinol-phosphate aminotransferase</fullName>
        <ecNumber evidence="9">2.6.1.9</ecNumber>
    </recommendedName>
    <alternativeName>
        <fullName evidence="9">Imidazole acetol-phosphate transaminase</fullName>
    </alternativeName>
</protein>
<gene>
    <name evidence="9" type="primary">hisC</name>
    <name evidence="12" type="ORF">SAMN06893096_104275</name>
</gene>
<evidence type="ECO:0000256" key="1">
    <source>
        <dbReference type="ARBA" id="ARBA00001933"/>
    </source>
</evidence>
<keyword evidence="6 9" id="KW-0808">Transferase</keyword>
<evidence type="ECO:0000256" key="6">
    <source>
        <dbReference type="ARBA" id="ARBA00022679"/>
    </source>
</evidence>
<evidence type="ECO:0000259" key="11">
    <source>
        <dbReference type="Pfam" id="PF00155"/>
    </source>
</evidence>
<feature type="region of interest" description="Disordered" evidence="10">
    <location>
        <begin position="1"/>
        <end position="26"/>
    </location>
</feature>
<evidence type="ECO:0000313" key="12">
    <source>
        <dbReference type="EMBL" id="SNS47454.1"/>
    </source>
</evidence>
<evidence type="ECO:0000256" key="9">
    <source>
        <dbReference type="HAMAP-Rule" id="MF_01023"/>
    </source>
</evidence>
<evidence type="ECO:0000256" key="3">
    <source>
        <dbReference type="ARBA" id="ARBA00011738"/>
    </source>
</evidence>
<dbReference type="SUPFAM" id="SSF53383">
    <property type="entry name" value="PLP-dependent transferases"/>
    <property type="match status" value="1"/>
</dbReference>
<dbReference type="EC" id="2.6.1.9" evidence="9"/>
<dbReference type="OrthoDB" id="9809616at2"/>
<accession>A0A239EUC1</accession>
<dbReference type="Gene3D" id="3.40.640.10">
    <property type="entry name" value="Type I PLP-dependent aspartate aminotransferase-like (Major domain)"/>
    <property type="match status" value="1"/>
</dbReference>
<keyword evidence="7 9" id="KW-0663">Pyridoxal phosphate</keyword>
<evidence type="ECO:0000256" key="5">
    <source>
        <dbReference type="ARBA" id="ARBA00022605"/>
    </source>
</evidence>
<dbReference type="HAMAP" id="MF_01023">
    <property type="entry name" value="HisC_aminotrans_2"/>
    <property type="match status" value="1"/>
</dbReference>
<evidence type="ECO:0000256" key="4">
    <source>
        <dbReference type="ARBA" id="ARBA00022576"/>
    </source>
</evidence>
<name>A0A239EUC1_9ACTN</name>
<dbReference type="InterPro" id="IPR015424">
    <property type="entry name" value="PyrdxlP-dep_Trfase"/>
</dbReference>
<keyword evidence="4 9" id="KW-0032">Aminotransferase</keyword>
<dbReference type="InterPro" id="IPR015421">
    <property type="entry name" value="PyrdxlP-dep_Trfase_major"/>
</dbReference>
<evidence type="ECO:0000256" key="2">
    <source>
        <dbReference type="ARBA" id="ARBA00007970"/>
    </source>
</evidence>
<dbReference type="InterPro" id="IPR015422">
    <property type="entry name" value="PyrdxlP-dep_Trfase_small"/>
</dbReference>